<dbReference type="Proteomes" id="UP001434337">
    <property type="component" value="Chromosome"/>
</dbReference>
<keyword evidence="3" id="KW-1185">Reference proteome</keyword>
<proteinExistence type="predicted"/>
<dbReference type="GO" id="GO:0016757">
    <property type="term" value="F:glycosyltransferase activity"/>
    <property type="evidence" value="ECO:0007669"/>
    <property type="project" value="UniProtKB-KW"/>
</dbReference>
<dbReference type="CDD" id="cd00761">
    <property type="entry name" value="Glyco_tranf_GTA_type"/>
    <property type="match status" value="2"/>
</dbReference>
<dbReference type="PANTHER" id="PTHR43685">
    <property type="entry name" value="GLYCOSYLTRANSFERASE"/>
    <property type="match status" value="1"/>
</dbReference>
<name>A0ABZ3C9N5_9ACTN</name>
<sequence length="642" mass="69548">MEPLVSVIMPAYNAERTIAGALSSALNQTHRNLEVIVVDDESTDATAAIASAFGDRVRVISQPNAGCGSARNTAIRAARGDHLAWLDSDDLWLPRHVELALAMLRPGDKAMVTSDAYTIGPDGIGWQRVLPEGAVAPERLRSMILRRNPVSIFGLYPRAMLEDLGEIDGTLRRCEDWQYWARAVFRGWEIRFQTTPTALYRLLPTSLSADTAKMLDAEDQMMERLEHYVGDALTPAERAHLAERRALGSWQRHVVAAREALAAGDAATSAEHFGLAARLDPDDARSRRNARILGLPGVGRALAARRRHAAAPARTPVADDRRVSVVMPAHNAAATVGAALTGALTQTHPNVEIVVVDDGSDDATATIAAAHGERVVLVRQDRAGVSAARNAGLAAATGSHVVLCDADDVLLPHHVARALATLDAAPPRSWVASQALVLDEQGIRRDRVLGFSPLPRDAQRRAVLERNIIPIHTLVPRPMVAEIGPMDEELERCEDWQYWIRAIIAGWRVAFQMEPTALHRSTPGSLSSSQKGMWADEERMVAALPGLLGAGLTADEHAYLAARIAAGSPDRLHTRGDAALAAGDLRTGRRLLGTAGRLDRSDLRARTKARLTRVPLAARLLVAFRRRRPAARPVPHSHQEGA</sequence>
<evidence type="ECO:0000313" key="3">
    <source>
        <dbReference type="Proteomes" id="UP001434337"/>
    </source>
</evidence>
<dbReference type="EMBL" id="CP115965">
    <property type="protein sequence ID" value="WZW99489.1"/>
    <property type="molecule type" value="Genomic_DNA"/>
</dbReference>
<dbReference type="EC" id="2.4.-.-" evidence="2"/>
<gene>
    <name evidence="2" type="ORF">PCC79_04650</name>
</gene>
<feature type="domain" description="Glycosyltransferase 2-like" evidence="1">
    <location>
        <begin position="324"/>
        <end position="440"/>
    </location>
</feature>
<dbReference type="PANTHER" id="PTHR43685:SF11">
    <property type="entry name" value="GLYCOSYLTRANSFERASE TAGX-RELATED"/>
    <property type="match status" value="1"/>
</dbReference>
<organism evidence="2 3">
    <name type="scientific">Propioniciclava soli</name>
    <dbReference type="NCBI Taxonomy" id="2775081"/>
    <lineage>
        <taxon>Bacteria</taxon>
        <taxon>Bacillati</taxon>
        <taxon>Actinomycetota</taxon>
        <taxon>Actinomycetes</taxon>
        <taxon>Propionibacteriales</taxon>
        <taxon>Propionibacteriaceae</taxon>
        <taxon>Propioniciclava</taxon>
    </lineage>
</organism>
<dbReference type="Gene3D" id="3.90.550.10">
    <property type="entry name" value="Spore Coat Polysaccharide Biosynthesis Protein SpsA, Chain A"/>
    <property type="match status" value="2"/>
</dbReference>
<dbReference type="RefSeq" id="WP_232549003.1">
    <property type="nucleotide sequence ID" value="NZ_CP115965.1"/>
</dbReference>
<dbReference type="InterPro" id="IPR050834">
    <property type="entry name" value="Glycosyltransf_2"/>
</dbReference>
<dbReference type="InterPro" id="IPR001173">
    <property type="entry name" value="Glyco_trans_2-like"/>
</dbReference>
<protein>
    <submittedName>
        <fullName evidence="2">Glycosyltransferase</fullName>
        <ecNumber evidence="2">2.4.-.-</ecNumber>
    </submittedName>
</protein>
<evidence type="ECO:0000259" key="1">
    <source>
        <dbReference type="Pfam" id="PF00535"/>
    </source>
</evidence>
<reference evidence="2 3" key="1">
    <citation type="journal article" date="2023" name="Environ Microbiome">
        <title>A coral-associated actinobacterium mitigates coral bleaching under heat stress.</title>
        <authorList>
            <person name="Li J."/>
            <person name="Zou Y."/>
            <person name="Li Q."/>
            <person name="Zhang J."/>
            <person name="Bourne D.G."/>
            <person name="Lyu Y."/>
            <person name="Liu C."/>
            <person name="Zhang S."/>
        </authorList>
    </citation>
    <scope>NUCLEOTIDE SEQUENCE [LARGE SCALE GENOMIC DNA]</scope>
    <source>
        <strain evidence="2 3">SCSIO 13291</strain>
    </source>
</reference>
<keyword evidence="2" id="KW-0328">Glycosyltransferase</keyword>
<feature type="domain" description="Glycosyltransferase 2-like" evidence="1">
    <location>
        <begin position="6"/>
        <end position="131"/>
    </location>
</feature>
<evidence type="ECO:0000313" key="2">
    <source>
        <dbReference type="EMBL" id="WZW99489.1"/>
    </source>
</evidence>
<dbReference type="Pfam" id="PF00535">
    <property type="entry name" value="Glycos_transf_2"/>
    <property type="match status" value="2"/>
</dbReference>
<accession>A0ABZ3C9N5</accession>
<dbReference type="SUPFAM" id="SSF53448">
    <property type="entry name" value="Nucleotide-diphospho-sugar transferases"/>
    <property type="match status" value="2"/>
</dbReference>
<dbReference type="InterPro" id="IPR029044">
    <property type="entry name" value="Nucleotide-diphossugar_trans"/>
</dbReference>
<keyword evidence="2" id="KW-0808">Transferase</keyword>